<dbReference type="Pfam" id="PF11017">
    <property type="entry name" value="DUF2855"/>
    <property type="match status" value="1"/>
</dbReference>
<evidence type="ECO:0000313" key="2">
    <source>
        <dbReference type="Proteomes" id="UP000326268"/>
    </source>
</evidence>
<accession>A0A5N6ZZA7</accession>
<dbReference type="OrthoDB" id="192702at2759"/>
<dbReference type="EMBL" id="ML737694">
    <property type="protein sequence ID" value="KAE8362745.1"/>
    <property type="molecule type" value="Genomic_DNA"/>
</dbReference>
<dbReference type="Proteomes" id="UP000326268">
    <property type="component" value="Unassembled WGS sequence"/>
</dbReference>
<gene>
    <name evidence="1" type="ORF">BDV27DRAFT_131008</name>
</gene>
<name>A0A5N6ZZA7_9EURO</name>
<reference evidence="1 2" key="1">
    <citation type="submission" date="2019-04" db="EMBL/GenBank/DDBJ databases">
        <title>Friends and foes A comparative genomics studyof 23 Aspergillus species from section Flavi.</title>
        <authorList>
            <consortium name="DOE Joint Genome Institute"/>
            <person name="Kjaerbolling I."/>
            <person name="Vesth T."/>
            <person name="Frisvad J.C."/>
            <person name="Nybo J.L."/>
            <person name="Theobald S."/>
            <person name="Kildgaard S."/>
            <person name="Isbrandt T."/>
            <person name="Kuo A."/>
            <person name="Sato A."/>
            <person name="Lyhne E.K."/>
            <person name="Kogle M.E."/>
            <person name="Wiebenga A."/>
            <person name="Kun R.S."/>
            <person name="Lubbers R.J."/>
            <person name="Makela M.R."/>
            <person name="Barry K."/>
            <person name="Chovatia M."/>
            <person name="Clum A."/>
            <person name="Daum C."/>
            <person name="Haridas S."/>
            <person name="He G."/>
            <person name="LaButti K."/>
            <person name="Lipzen A."/>
            <person name="Mondo S."/>
            <person name="Riley R."/>
            <person name="Salamov A."/>
            <person name="Simmons B.A."/>
            <person name="Magnuson J.K."/>
            <person name="Henrissat B."/>
            <person name="Mortensen U.H."/>
            <person name="Larsen T.O."/>
            <person name="Devries R.P."/>
            <person name="Grigoriev I.V."/>
            <person name="Machida M."/>
            <person name="Baker S.E."/>
            <person name="Andersen M.R."/>
        </authorList>
    </citation>
    <scope>NUCLEOTIDE SEQUENCE [LARGE SCALE GENOMIC DNA]</scope>
    <source>
        <strain evidence="1 2">CBS 763.97</strain>
    </source>
</reference>
<sequence length="238" mass="26169">MLNTFLFAGDESLLVKPSHQASPWTIQDADITGAIVILLSASGKTALTLAHQLRRSRHPSLQPQKVVGVTSKRSLAFTKTTEFHDEVVHYEAATPELLGDISISSCSKVVLCDFGSRGNSFRTWVELLKPACKSLILLGIGDTPQVESQDALQNKFIQGASLGKIQVNASDLSDMAMTLIGEERYWQRLEEDWREILETGALPGVSLEWGSGMSSVEKVWSMLCSDEIDSRKGYVIEL</sequence>
<organism evidence="1 2">
    <name type="scientific">Aspergillus caelatus</name>
    <dbReference type="NCBI Taxonomy" id="61420"/>
    <lineage>
        <taxon>Eukaryota</taxon>
        <taxon>Fungi</taxon>
        <taxon>Dikarya</taxon>
        <taxon>Ascomycota</taxon>
        <taxon>Pezizomycotina</taxon>
        <taxon>Eurotiomycetes</taxon>
        <taxon>Eurotiomycetidae</taxon>
        <taxon>Eurotiales</taxon>
        <taxon>Aspergillaceae</taxon>
        <taxon>Aspergillus</taxon>
        <taxon>Aspergillus subgen. Circumdati</taxon>
    </lineage>
</organism>
<dbReference type="AlphaFoldDB" id="A0A5N6ZZA7"/>
<dbReference type="RefSeq" id="XP_031925826.1">
    <property type="nucleotide sequence ID" value="XM_032067538.1"/>
</dbReference>
<keyword evidence="2" id="KW-1185">Reference proteome</keyword>
<protein>
    <submittedName>
        <fullName evidence="1">Uncharacterized protein</fullName>
    </submittedName>
</protein>
<proteinExistence type="predicted"/>
<dbReference type="InterPro" id="IPR021276">
    <property type="entry name" value="DUF2855"/>
</dbReference>
<dbReference type="GeneID" id="43651984"/>
<evidence type="ECO:0000313" key="1">
    <source>
        <dbReference type="EMBL" id="KAE8362745.1"/>
    </source>
</evidence>